<keyword evidence="6 11" id="KW-0288">FMN</keyword>
<dbReference type="InterPro" id="IPR035904">
    <property type="entry name" value="Chorismate_synth_AroC_sf"/>
</dbReference>
<dbReference type="PROSITE" id="PS00789">
    <property type="entry name" value="CHORISMATE_SYNTHASE_3"/>
    <property type="match status" value="1"/>
</dbReference>
<evidence type="ECO:0000256" key="1">
    <source>
        <dbReference type="ARBA" id="ARBA00005044"/>
    </source>
</evidence>
<evidence type="ECO:0000313" key="13">
    <source>
        <dbReference type="EMBL" id="MBO0450646.1"/>
    </source>
</evidence>
<comment type="caution">
    <text evidence="13">The sequence shown here is derived from an EMBL/GenBank/DDBJ whole genome shotgun (WGS) entry which is preliminary data.</text>
</comment>
<sequence length="386" mass="42147">MRYLTAGESHGPELTTIIEGVPAGLALSVEAINQELSRRQGGYGRGGRMKIEKDQVRITSGVRHGKTLGSPITMIVENRDWKNWQKVMSVEEVAEKDEKLRRVSKPRPGHADLVGGMKYHHNDLRNVLERSSARETTMRVAIGALAKQILAAVDIEIASHVAVLGGIDASVPEKLSVEDIKAKTAVSEVNMVDETVEEAVKELIDQTKKAGDTIGGVVEVRTDNVPAGLGSYVQWDRKLDGKIAQIMMSINAFKGVEFGIGFEAARRPGSKVMDEIVWQQGYSRTSNHLGGFEGGMTNGEQIIVRGVMKPIPTLYKPLMSVDIDTKEPYKASVERSDSTAVPAASVVAEHVVATVLAEEILEKFSSDTIDELQQAVAEYREAIKNF</sequence>
<dbReference type="EC" id="4.2.3.5" evidence="3 11"/>
<dbReference type="CDD" id="cd07304">
    <property type="entry name" value="Chorismate_synthase"/>
    <property type="match status" value="1"/>
</dbReference>
<dbReference type="PANTHER" id="PTHR21085:SF0">
    <property type="entry name" value="CHORISMATE SYNTHASE"/>
    <property type="match status" value="1"/>
</dbReference>
<keyword evidence="9 11" id="KW-0057">Aromatic amino acid biosynthesis</keyword>
<feature type="binding site" evidence="11">
    <location>
        <begin position="130"/>
        <end position="132"/>
    </location>
    <ligand>
        <name>FMN</name>
        <dbReference type="ChEBI" id="CHEBI:58210"/>
    </ligand>
</feature>
<evidence type="ECO:0000256" key="4">
    <source>
        <dbReference type="ARBA" id="ARBA00022605"/>
    </source>
</evidence>
<dbReference type="SUPFAM" id="SSF103263">
    <property type="entry name" value="Chorismate synthase, AroC"/>
    <property type="match status" value="1"/>
</dbReference>
<protein>
    <recommendedName>
        <fullName evidence="3 11">Chorismate synthase</fullName>
        <shortName evidence="11">CS</shortName>
        <ecNumber evidence="3 11">4.2.3.5</ecNumber>
    </recommendedName>
    <alternativeName>
        <fullName evidence="11">5-enolpyruvylshikimate-3-phosphate phospholyase</fullName>
    </alternativeName>
</protein>
<dbReference type="NCBIfam" id="TIGR00033">
    <property type="entry name" value="aroC"/>
    <property type="match status" value="1"/>
</dbReference>
<keyword evidence="4 11" id="KW-0028">Amino-acid biosynthesis</keyword>
<evidence type="ECO:0000256" key="8">
    <source>
        <dbReference type="ARBA" id="ARBA00022857"/>
    </source>
</evidence>
<feature type="binding site" evidence="11">
    <location>
        <position position="39"/>
    </location>
    <ligand>
        <name>NADP(+)</name>
        <dbReference type="ChEBI" id="CHEBI:58349"/>
    </ligand>
</feature>
<dbReference type="HAMAP" id="MF_00300">
    <property type="entry name" value="Chorismate_synth"/>
    <property type="match status" value="1"/>
</dbReference>
<dbReference type="InterPro" id="IPR000453">
    <property type="entry name" value="Chorismate_synth"/>
</dbReference>
<dbReference type="RefSeq" id="WP_207106464.1">
    <property type="nucleotide sequence ID" value="NZ_JAFLVR010000001.1"/>
</dbReference>
<evidence type="ECO:0000256" key="10">
    <source>
        <dbReference type="ARBA" id="ARBA00023239"/>
    </source>
</evidence>
<comment type="similarity">
    <text evidence="2 11 12">Belongs to the chorismate synthase family.</text>
</comment>
<feature type="binding site" evidence="11">
    <location>
        <position position="45"/>
    </location>
    <ligand>
        <name>NADP(+)</name>
        <dbReference type="ChEBI" id="CHEBI:58349"/>
    </ligand>
</feature>
<dbReference type="Gene3D" id="3.60.150.10">
    <property type="entry name" value="Chorismate synthase AroC"/>
    <property type="match status" value="1"/>
</dbReference>
<dbReference type="PROSITE" id="PS00787">
    <property type="entry name" value="CHORISMATE_SYNTHASE_1"/>
    <property type="match status" value="1"/>
</dbReference>
<evidence type="ECO:0000256" key="5">
    <source>
        <dbReference type="ARBA" id="ARBA00022630"/>
    </source>
</evidence>
<feature type="binding site" evidence="11">
    <location>
        <begin position="309"/>
        <end position="313"/>
    </location>
    <ligand>
        <name>FMN</name>
        <dbReference type="ChEBI" id="CHEBI:58210"/>
    </ligand>
</feature>
<evidence type="ECO:0000256" key="6">
    <source>
        <dbReference type="ARBA" id="ARBA00022643"/>
    </source>
</evidence>
<evidence type="ECO:0000256" key="2">
    <source>
        <dbReference type="ARBA" id="ARBA00008014"/>
    </source>
</evidence>
<keyword evidence="8 11" id="KW-0521">NADP</keyword>
<dbReference type="Proteomes" id="UP000664495">
    <property type="component" value="Unassembled WGS sequence"/>
</dbReference>
<comment type="function">
    <text evidence="11">Catalyzes the anti-1,4-elimination of the C-3 phosphate and the C-6 proR hydrogen from 5-enolpyruvylshikimate-3-phosphate (EPSP) to yield chorismate, which is the branch point compound that serves as the starting substrate for the three terminal pathways of aromatic amino acid biosynthesis. This reaction introduces a second double bond into the aromatic ring system.</text>
</comment>
<keyword evidence="5 11" id="KW-0285">Flavoprotein</keyword>
<keyword evidence="10 11" id="KW-0456">Lyase</keyword>
<reference evidence="13 14" key="1">
    <citation type="submission" date="2021-03" db="EMBL/GenBank/DDBJ databases">
        <title>Enterococcal diversity collection.</title>
        <authorList>
            <person name="Gilmore M.S."/>
            <person name="Schwartzman J."/>
            <person name="Van Tyne D."/>
            <person name="Martin M."/>
            <person name="Earl A.M."/>
            <person name="Manson A.L."/>
            <person name="Straub T."/>
            <person name="Salamzade R."/>
            <person name="Saavedra J."/>
            <person name="Lebreton F."/>
            <person name="Prichula J."/>
            <person name="Schaufler K."/>
            <person name="Gaca A."/>
            <person name="Sgardioli B."/>
            <person name="Wagenaar J."/>
            <person name="Strong T."/>
        </authorList>
    </citation>
    <scope>NUCLEOTIDE SEQUENCE [LARGE SCALE GENOMIC DNA]</scope>
    <source>
        <strain evidence="13 14">MJM16</strain>
    </source>
</reference>
<dbReference type="PROSITE" id="PS00788">
    <property type="entry name" value="CHORISMATE_SYNTHASE_2"/>
    <property type="match status" value="1"/>
</dbReference>
<dbReference type="NCBIfam" id="NF003793">
    <property type="entry name" value="PRK05382.1"/>
    <property type="match status" value="1"/>
</dbReference>
<evidence type="ECO:0000256" key="9">
    <source>
        <dbReference type="ARBA" id="ARBA00023141"/>
    </source>
</evidence>
<dbReference type="PANTHER" id="PTHR21085">
    <property type="entry name" value="CHORISMATE SYNTHASE"/>
    <property type="match status" value="1"/>
</dbReference>
<dbReference type="Pfam" id="PF01264">
    <property type="entry name" value="Chorismate_synt"/>
    <property type="match status" value="1"/>
</dbReference>
<feature type="binding site" evidence="11">
    <location>
        <position position="294"/>
    </location>
    <ligand>
        <name>FMN</name>
        <dbReference type="ChEBI" id="CHEBI:58210"/>
    </ligand>
</feature>
<comment type="cofactor">
    <cofactor evidence="11 12">
        <name>FMNH2</name>
        <dbReference type="ChEBI" id="CHEBI:57618"/>
    </cofactor>
    <text evidence="11 12">Reduced FMN (FMNH(2)).</text>
</comment>
<dbReference type="InterPro" id="IPR020541">
    <property type="entry name" value="Chorismate_synthase_CS"/>
</dbReference>
<dbReference type="PIRSF" id="PIRSF001456">
    <property type="entry name" value="Chorismate_synth"/>
    <property type="match status" value="1"/>
</dbReference>
<comment type="pathway">
    <text evidence="1 11 12">Metabolic intermediate biosynthesis; chorismate biosynthesis; chorismate from D-erythrose 4-phosphate and phosphoenolpyruvate: step 7/7.</text>
</comment>
<evidence type="ECO:0000256" key="7">
    <source>
        <dbReference type="ARBA" id="ARBA00022827"/>
    </source>
</evidence>
<dbReference type="EMBL" id="JAFLVR010000001">
    <property type="protein sequence ID" value="MBO0450646.1"/>
    <property type="molecule type" value="Genomic_DNA"/>
</dbReference>
<evidence type="ECO:0000256" key="11">
    <source>
        <dbReference type="HAMAP-Rule" id="MF_00300"/>
    </source>
</evidence>
<gene>
    <name evidence="11 13" type="primary">aroC</name>
    <name evidence="13" type="ORF">JZO85_00085</name>
</gene>
<accession>A0ABS3HB15</accession>
<feature type="binding site" evidence="11">
    <location>
        <begin position="251"/>
        <end position="252"/>
    </location>
    <ligand>
        <name>FMN</name>
        <dbReference type="ChEBI" id="CHEBI:58210"/>
    </ligand>
</feature>
<keyword evidence="14" id="KW-1185">Reference proteome</keyword>
<name>A0ABS3HB15_9ENTE</name>
<evidence type="ECO:0000313" key="14">
    <source>
        <dbReference type="Proteomes" id="UP000664495"/>
    </source>
</evidence>
<evidence type="ECO:0000256" key="12">
    <source>
        <dbReference type="RuleBase" id="RU000605"/>
    </source>
</evidence>
<comment type="subunit">
    <text evidence="11">Homotetramer.</text>
</comment>
<proteinExistence type="inferred from homology"/>
<comment type="catalytic activity">
    <reaction evidence="11 12">
        <text>5-O-(1-carboxyvinyl)-3-phosphoshikimate = chorismate + phosphate</text>
        <dbReference type="Rhea" id="RHEA:21020"/>
        <dbReference type="ChEBI" id="CHEBI:29748"/>
        <dbReference type="ChEBI" id="CHEBI:43474"/>
        <dbReference type="ChEBI" id="CHEBI:57701"/>
        <dbReference type="EC" id="4.2.3.5"/>
    </reaction>
</comment>
<feature type="binding site" evidence="11">
    <location>
        <position position="335"/>
    </location>
    <ligand>
        <name>FMN</name>
        <dbReference type="ChEBI" id="CHEBI:58210"/>
    </ligand>
</feature>
<evidence type="ECO:0000256" key="3">
    <source>
        <dbReference type="ARBA" id="ARBA00013036"/>
    </source>
</evidence>
<keyword evidence="7 11" id="KW-0274">FAD</keyword>
<dbReference type="GO" id="GO:0004107">
    <property type="term" value="F:chorismate synthase activity"/>
    <property type="evidence" value="ECO:0007669"/>
    <property type="project" value="UniProtKB-EC"/>
</dbReference>
<organism evidence="13 14">
    <name type="scientific">Candidatus Enterococcus murrayae</name>
    <dbReference type="NCBI Taxonomy" id="2815321"/>
    <lineage>
        <taxon>Bacteria</taxon>
        <taxon>Bacillati</taxon>
        <taxon>Bacillota</taxon>
        <taxon>Bacilli</taxon>
        <taxon>Lactobacillales</taxon>
        <taxon>Enterococcaceae</taxon>
        <taxon>Enterococcus</taxon>
    </lineage>
</organism>